<dbReference type="GO" id="GO:0046872">
    <property type="term" value="F:metal ion binding"/>
    <property type="evidence" value="ECO:0007669"/>
    <property type="project" value="UniProtKB-KW"/>
</dbReference>
<dbReference type="InterPro" id="IPR007484">
    <property type="entry name" value="Peptidase_M28"/>
</dbReference>
<sequence length="416" mass="44304">MILDRERLWADFAAICDCGGRQTGTESEAAATLLLAKMGEEATGVAPRTESFPYSGWSAVSGEVVLASGERLPANPLLRSASTPSGGLEAEVIDLGRGTSDEFEAHRHEIAGRIVLVRHELMFAAGTVHRRLKYEAAVKAGAAGFLIAGPLAGELVAGSSGRGEEPGIPAAGISPETALALARTAAGYTRVRLFVEGREHVESADNLIFDLPGRADEWVVLSAHIDGHALGESALDNASGLAAALAVARALRLSGQERRRGIRLAFFNAEEWALTGSAFHVESMTAEERDSVMLNVNLDSVAGGRRLTALTSGFDAIEPFLLGCAAQVSIPLGLFRPLQMNSDHGNFARAGIPAFRLVDGFNDHEADARYVLTPRDRRDLATEDQLLRTARLSAEIVSQATSIESGRARAWRQRSS</sequence>
<comment type="subunit">
    <text evidence="19">Homodimer. The monomeric form is inactive while the homodimer is active.</text>
</comment>
<dbReference type="GO" id="GO:0004180">
    <property type="term" value="F:carboxypeptidase activity"/>
    <property type="evidence" value="ECO:0007669"/>
    <property type="project" value="UniProtKB-KW"/>
</dbReference>
<evidence type="ECO:0000256" key="9">
    <source>
        <dbReference type="ARBA" id="ARBA00022723"/>
    </source>
</evidence>
<dbReference type="SUPFAM" id="SSF53187">
    <property type="entry name" value="Zn-dependent exopeptidases"/>
    <property type="match status" value="1"/>
</dbReference>
<evidence type="ECO:0000256" key="17">
    <source>
        <dbReference type="ARBA" id="ARBA00023180"/>
    </source>
</evidence>
<gene>
    <name evidence="23" type="ORF">EET67_00410</name>
</gene>
<evidence type="ECO:0000256" key="7">
    <source>
        <dbReference type="ARBA" id="ARBA00022645"/>
    </source>
</evidence>
<dbReference type="SUPFAM" id="SSF52025">
    <property type="entry name" value="PA domain"/>
    <property type="match status" value="1"/>
</dbReference>
<keyword evidence="16" id="KW-0865">Zymogen</keyword>
<evidence type="ECO:0000259" key="21">
    <source>
        <dbReference type="Pfam" id="PF02225"/>
    </source>
</evidence>
<feature type="domain" description="Peptidase M28" evidence="22">
    <location>
        <begin position="206"/>
        <end position="396"/>
    </location>
</feature>
<evidence type="ECO:0000256" key="4">
    <source>
        <dbReference type="ARBA" id="ARBA00004613"/>
    </source>
</evidence>
<evidence type="ECO:0000256" key="15">
    <source>
        <dbReference type="ARBA" id="ARBA00023049"/>
    </source>
</evidence>
<dbReference type="Pfam" id="PF04389">
    <property type="entry name" value="Peptidase_M28"/>
    <property type="match status" value="1"/>
</dbReference>
<keyword evidence="7" id="KW-0121">Carboxypeptidase</keyword>
<dbReference type="GO" id="GO:0006508">
    <property type="term" value="P:proteolysis"/>
    <property type="evidence" value="ECO:0007669"/>
    <property type="project" value="UniProtKB-KW"/>
</dbReference>
<dbReference type="GO" id="GO:0005576">
    <property type="term" value="C:extracellular region"/>
    <property type="evidence" value="ECO:0007669"/>
    <property type="project" value="UniProtKB-SubCell"/>
</dbReference>
<evidence type="ECO:0000256" key="20">
    <source>
        <dbReference type="ARBA" id="ARBA00033328"/>
    </source>
</evidence>
<feature type="domain" description="PA" evidence="21">
    <location>
        <begin position="97"/>
        <end position="181"/>
    </location>
</feature>
<dbReference type="RefSeq" id="WP_128625655.1">
    <property type="nucleotide sequence ID" value="NZ_RKST01000001.1"/>
</dbReference>
<keyword evidence="24" id="KW-1185">Reference proteome</keyword>
<dbReference type="PANTHER" id="PTHR12053:SF3">
    <property type="entry name" value="CARBOXYPEPTIDASE Q"/>
    <property type="match status" value="1"/>
</dbReference>
<accession>A0A432VBA4</accession>
<keyword evidence="15" id="KW-0482">Metalloprotease</keyword>
<keyword evidence="6" id="KW-0964">Secreted</keyword>
<organism evidence="23 24">
    <name type="scientific">Borborobacter arsenicus</name>
    <dbReference type="NCBI Taxonomy" id="1851146"/>
    <lineage>
        <taxon>Bacteria</taxon>
        <taxon>Pseudomonadati</taxon>
        <taxon>Pseudomonadota</taxon>
        <taxon>Alphaproteobacteria</taxon>
        <taxon>Hyphomicrobiales</taxon>
        <taxon>Phyllobacteriaceae</taxon>
        <taxon>Borborobacter</taxon>
    </lineage>
</organism>
<keyword evidence="18" id="KW-0458">Lysosome</keyword>
<keyword evidence="13" id="KW-0862">Zinc</keyword>
<keyword evidence="11" id="KW-0378">Hydrolase</keyword>
<dbReference type="InterPro" id="IPR039866">
    <property type="entry name" value="CPQ"/>
</dbReference>
<dbReference type="Proteomes" id="UP000281647">
    <property type="component" value="Unassembled WGS sequence"/>
</dbReference>
<dbReference type="GO" id="GO:0070573">
    <property type="term" value="F:metallodipeptidase activity"/>
    <property type="evidence" value="ECO:0007669"/>
    <property type="project" value="InterPro"/>
</dbReference>
<protein>
    <recommendedName>
        <fullName evidence="5">Carboxypeptidase Q</fullName>
    </recommendedName>
    <alternativeName>
        <fullName evidence="20">Plasma glutamate carboxypeptidase</fullName>
    </alternativeName>
</protein>
<dbReference type="Gene3D" id="3.40.630.10">
    <property type="entry name" value="Zn peptidases"/>
    <property type="match status" value="1"/>
</dbReference>
<evidence type="ECO:0000256" key="8">
    <source>
        <dbReference type="ARBA" id="ARBA00022670"/>
    </source>
</evidence>
<evidence type="ECO:0000256" key="13">
    <source>
        <dbReference type="ARBA" id="ARBA00022833"/>
    </source>
</evidence>
<dbReference type="InterPro" id="IPR003137">
    <property type="entry name" value="PA_domain"/>
</dbReference>
<dbReference type="GO" id="GO:0005764">
    <property type="term" value="C:lysosome"/>
    <property type="evidence" value="ECO:0007669"/>
    <property type="project" value="UniProtKB-SubCell"/>
</dbReference>
<evidence type="ECO:0000256" key="5">
    <source>
        <dbReference type="ARBA" id="ARBA00014116"/>
    </source>
</evidence>
<evidence type="ECO:0000256" key="3">
    <source>
        <dbReference type="ARBA" id="ARBA00004555"/>
    </source>
</evidence>
<evidence type="ECO:0000256" key="2">
    <source>
        <dbReference type="ARBA" id="ARBA00004371"/>
    </source>
</evidence>
<keyword evidence="8" id="KW-0645">Protease</keyword>
<evidence type="ECO:0000256" key="16">
    <source>
        <dbReference type="ARBA" id="ARBA00023145"/>
    </source>
</evidence>
<evidence type="ECO:0000256" key="6">
    <source>
        <dbReference type="ARBA" id="ARBA00022525"/>
    </source>
</evidence>
<dbReference type="PANTHER" id="PTHR12053">
    <property type="entry name" value="PROTEASE FAMILY M28 PLASMA GLUTAMATE CARBOXYPEPTIDASE-RELATED"/>
    <property type="match status" value="1"/>
</dbReference>
<comment type="caution">
    <text evidence="23">The sequence shown here is derived from an EMBL/GenBank/DDBJ whole genome shotgun (WGS) entry which is preliminary data.</text>
</comment>
<dbReference type="EMBL" id="RKST01000001">
    <property type="protein sequence ID" value="RUM99415.1"/>
    <property type="molecule type" value="Genomic_DNA"/>
</dbReference>
<evidence type="ECO:0000256" key="10">
    <source>
        <dbReference type="ARBA" id="ARBA00022729"/>
    </source>
</evidence>
<reference evidence="23 24" key="1">
    <citation type="submission" date="2018-11" db="EMBL/GenBank/DDBJ databases">
        <title>Pseudaminobacter arsenicus sp. nov., an arsenic-resistant bacterium isolated from arsenic-rich aquifers.</title>
        <authorList>
            <person name="Mu Y."/>
        </authorList>
    </citation>
    <scope>NUCLEOTIDE SEQUENCE [LARGE SCALE GENOMIC DNA]</scope>
    <source>
        <strain evidence="23 24">CB3</strain>
    </source>
</reference>
<name>A0A432VBA4_9HYPH</name>
<dbReference type="AlphaFoldDB" id="A0A432VBA4"/>
<evidence type="ECO:0000256" key="14">
    <source>
        <dbReference type="ARBA" id="ARBA00023034"/>
    </source>
</evidence>
<evidence type="ECO:0000256" key="18">
    <source>
        <dbReference type="ARBA" id="ARBA00023228"/>
    </source>
</evidence>
<evidence type="ECO:0000313" key="23">
    <source>
        <dbReference type="EMBL" id="RUM99415.1"/>
    </source>
</evidence>
<keyword evidence="12" id="KW-0256">Endoplasmic reticulum</keyword>
<dbReference type="Pfam" id="PF02225">
    <property type="entry name" value="PA"/>
    <property type="match status" value="1"/>
</dbReference>
<evidence type="ECO:0000313" key="24">
    <source>
        <dbReference type="Proteomes" id="UP000281647"/>
    </source>
</evidence>
<evidence type="ECO:0000259" key="22">
    <source>
        <dbReference type="Pfam" id="PF04389"/>
    </source>
</evidence>
<keyword evidence="14" id="KW-0333">Golgi apparatus</keyword>
<keyword evidence="17" id="KW-0325">Glycoprotein</keyword>
<dbReference type="Gene3D" id="3.50.30.30">
    <property type="match status" value="1"/>
</dbReference>
<evidence type="ECO:0000256" key="19">
    <source>
        <dbReference type="ARBA" id="ARBA00025833"/>
    </source>
</evidence>
<evidence type="ECO:0000256" key="12">
    <source>
        <dbReference type="ARBA" id="ARBA00022824"/>
    </source>
</evidence>
<keyword evidence="9" id="KW-0479">Metal-binding</keyword>
<dbReference type="OrthoDB" id="9778250at2"/>
<comment type="subcellular location">
    <subcellularLocation>
        <location evidence="1">Endoplasmic reticulum</location>
    </subcellularLocation>
    <subcellularLocation>
        <location evidence="3">Golgi apparatus</location>
    </subcellularLocation>
    <subcellularLocation>
        <location evidence="2">Lysosome</location>
    </subcellularLocation>
    <subcellularLocation>
        <location evidence="4">Secreted</location>
    </subcellularLocation>
</comment>
<proteinExistence type="predicted"/>
<evidence type="ECO:0000256" key="1">
    <source>
        <dbReference type="ARBA" id="ARBA00004240"/>
    </source>
</evidence>
<evidence type="ECO:0000256" key="11">
    <source>
        <dbReference type="ARBA" id="ARBA00022801"/>
    </source>
</evidence>
<keyword evidence="10" id="KW-0732">Signal</keyword>
<dbReference type="InterPro" id="IPR046450">
    <property type="entry name" value="PA_dom_sf"/>
</dbReference>